<feature type="transmembrane region" description="Helical" evidence="1">
    <location>
        <begin position="44"/>
        <end position="66"/>
    </location>
</feature>
<feature type="transmembrane region" description="Helical" evidence="1">
    <location>
        <begin position="12"/>
        <end position="32"/>
    </location>
</feature>
<keyword evidence="1" id="KW-0812">Transmembrane</keyword>
<gene>
    <name evidence="2" type="ORF">GCM10017600_06040</name>
</gene>
<dbReference type="EMBL" id="BSEV01000001">
    <property type="protein sequence ID" value="GLK07199.1"/>
    <property type="molecule type" value="Genomic_DNA"/>
</dbReference>
<evidence type="ECO:0000256" key="1">
    <source>
        <dbReference type="SAM" id="Phobius"/>
    </source>
</evidence>
<name>A0A9W6HWY8_9ACTN</name>
<comment type="caution">
    <text evidence="2">The sequence shown here is derived from an EMBL/GenBank/DDBJ whole genome shotgun (WGS) entry which is preliminary data.</text>
</comment>
<protein>
    <submittedName>
        <fullName evidence="2">Uncharacterized protein</fullName>
    </submittedName>
</protein>
<organism evidence="2 3">
    <name type="scientific">Streptosporangium carneum</name>
    <dbReference type="NCBI Taxonomy" id="47481"/>
    <lineage>
        <taxon>Bacteria</taxon>
        <taxon>Bacillati</taxon>
        <taxon>Actinomycetota</taxon>
        <taxon>Actinomycetes</taxon>
        <taxon>Streptosporangiales</taxon>
        <taxon>Streptosporangiaceae</taxon>
        <taxon>Streptosporangium</taxon>
    </lineage>
</organism>
<reference evidence="2" key="2">
    <citation type="submission" date="2023-01" db="EMBL/GenBank/DDBJ databases">
        <authorList>
            <person name="Sun Q."/>
            <person name="Evtushenko L."/>
        </authorList>
    </citation>
    <scope>NUCLEOTIDE SEQUENCE</scope>
    <source>
        <strain evidence="2">VKM Ac-2007</strain>
    </source>
</reference>
<keyword evidence="1" id="KW-0472">Membrane</keyword>
<dbReference type="Proteomes" id="UP001143474">
    <property type="component" value="Unassembled WGS sequence"/>
</dbReference>
<keyword evidence="1" id="KW-1133">Transmembrane helix</keyword>
<reference evidence="2" key="1">
    <citation type="journal article" date="2014" name="Int. J. Syst. Evol. Microbiol.">
        <title>Complete genome sequence of Corynebacterium casei LMG S-19264T (=DSM 44701T), isolated from a smear-ripened cheese.</title>
        <authorList>
            <consortium name="US DOE Joint Genome Institute (JGI-PGF)"/>
            <person name="Walter F."/>
            <person name="Albersmeier A."/>
            <person name="Kalinowski J."/>
            <person name="Ruckert C."/>
        </authorList>
    </citation>
    <scope>NUCLEOTIDE SEQUENCE</scope>
    <source>
        <strain evidence="2">VKM Ac-2007</strain>
    </source>
</reference>
<proteinExistence type="predicted"/>
<keyword evidence="3" id="KW-1185">Reference proteome</keyword>
<accession>A0A9W6HWY8</accession>
<dbReference type="AlphaFoldDB" id="A0A9W6HWY8"/>
<evidence type="ECO:0000313" key="2">
    <source>
        <dbReference type="EMBL" id="GLK07199.1"/>
    </source>
</evidence>
<evidence type="ECO:0000313" key="3">
    <source>
        <dbReference type="Proteomes" id="UP001143474"/>
    </source>
</evidence>
<sequence>MIRLRKAVKGFAFTMAIGLVGFGVIFGVSALFDLPWLVDVLGSGSMPLVMGLLVLLGPVAFVAWSVRKIGGRRRRRSS</sequence>